<dbReference type="InterPro" id="IPR025235">
    <property type="entry name" value="DUF4178"/>
</dbReference>
<feature type="domain" description="DUF4178" evidence="2">
    <location>
        <begin position="38"/>
        <end position="176"/>
    </location>
</feature>
<dbReference type="EMBL" id="AY714855">
    <property type="protein sequence ID" value="AAU83660.1"/>
    <property type="molecule type" value="Genomic_DNA"/>
</dbReference>
<organism evidence="3">
    <name type="scientific">Uncultured archaeon GZfos26G2</name>
    <dbReference type="NCBI Taxonomy" id="3386331"/>
    <lineage>
        <taxon>Archaea</taxon>
        <taxon>Methanobacteriati</taxon>
        <taxon>Methanobacteriota</taxon>
        <taxon>Stenosarchaea group</taxon>
        <taxon>Methanomicrobia</taxon>
        <taxon>Candidatus Methanophagales</taxon>
        <taxon>Candidatus Methanophagaceae</taxon>
        <taxon>Candidatus Methanophaga</taxon>
    </lineage>
</organism>
<dbReference type="Pfam" id="PF13785">
    <property type="entry name" value="DUF4178"/>
    <property type="match status" value="1"/>
</dbReference>
<protein>
    <recommendedName>
        <fullName evidence="2">DUF4178 domain-containing protein</fullName>
    </recommendedName>
</protein>
<evidence type="ECO:0000256" key="1">
    <source>
        <dbReference type="SAM" id="MobiDB-lite"/>
    </source>
</evidence>
<evidence type="ECO:0000313" key="3">
    <source>
        <dbReference type="EMBL" id="AAU83660.1"/>
    </source>
</evidence>
<reference evidence="3" key="1">
    <citation type="journal article" date="2004" name="Science">
        <title>Reverse methanogenesis: testing the hypothesis with environmental genomics.</title>
        <authorList>
            <person name="Hallam S.J."/>
            <person name="Putnam N."/>
            <person name="Preston C.M."/>
            <person name="Detter J.C."/>
            <person name="Rokhsar D."/>
            <person name="Richardson P.M."/>
            <person name="DeLong E.F."/>
        </authorList>
    </citation>
    <scope>NUCLEOTIDE SEQUENCE</scope>
</reference>
<reference evidence="3" key="2">
    <citation type="submission" date="2004-08" db="EMBL/GenBank/DDBJ databases">
        <authorList>
            <person name="Putnam N."/>
            <person name="Detter J.C."/>
            <person name="Richardson P.M."/>
            <person name="Rokhsar D."/>
        </authorList>
    </citation>
    <scope>NUCLEOTIDE SEQUENCE</scope>
</reference>
<feature type="region of interest" description="Disordered" evidence="1">
    <location>
        <begin position="1"/>
        <end position="36"/>
    </location>
</feature>
<feature type="compositionally biased region" description="Basic and acidic residues" evidence="1">
    <location>
        <begin position="11"/>
        <end position="36"/>
    </location>
</feature>
<gene>
    <name evidence="3" type="ORF">GZ32E7_21</name>
</gene>
<sequence length="183" mass="20629">MTMGLFGRSKRILEIRKDKRKKQREDSSDTKSGELHEGSIGTIDGLDFTVLGKLVYDWGGGQWEEFYLEFSDTEEHKWLSKEGTTLELLNEVESADVPDPGELREGTVFDFQGEKVKVNEVGKAQIVLVKGSFPWSITAGSQVTYADCEIDRTDEILSIEKPVGARVEVYKGNEISNRSLELY</sequence>
<proteinExistence type="predicted"/>
<accession>Q64AB7</accession>
<dbReference type="AlphaFoldDB" id="Q64AB7"/>
<evidence type="ECO:0000259" key="2">
    <source>
        <dbReference type="Pfam" id="PF13785"/>
    </source>
</evidence>
<name>Q64AB7_UNCAG</name>